<dbReference type="InterPro" id="IPR029299">
    <property type="entry name" value="ALMS_motif"/>
</dbReference>
<feature type="region of interest" description="Disordered" evidence="4">
    <location>
        <begin position="489"/>
        <end position="587"/>
    </location>
</feature>
<feature type="compositionally biased region" description="Polar residues" evidence="4">
    <location>
        <begin position="434"/>
        <end position="445"/>
    </location>
</feature>
<evidence type="ECO:0000256" key="1">
    <source>
        <dbReference type="ARBA" id="ARBA00004300"/>
    </source>
</evidence>
<evidence type="ECO:0000256" key="4">
    <source>
        <dbReference type="SAM" id="MobiDB-lite"/>
    </source>
</evidence>
<evidence type="ECO:0000313" key="6">
    <source>
        <dbReference type="EMBL" id="KAK1893876.1"/>
    </source>
</evidence>
<feature type="region of interest" description="Disordered" evidence="4">
    <location>
        <begin position="411"/>
        <end position="472"/>
    </location>
</feature>
<feature type="region of interest" description="Disordered" evidence="4">
    <location>
        <begin position="114"/>
        <end position="139"/>
    </location>
</feature>
<dbReference type="GO" id="GO:0046599">
    <property type="term" value="P:regulation of centriole replication"/>
    <property type="evidence" value="ECO:0007669"/>
    <property type="project" value="TreeGrafter"/>
</dbReference>
<accession>A0AAD9C2U5</accession>
<dbReference type="Proteomes" id="UP001228049">
    <property type="component" value="Unassembled WGS sequence"/>
</dbReference>
<reference evidence="6" key="1">
    <citation type="submission" date="2023-04" db="EMBL/GenBank/DDBJ databases">
        <title>Chromosome-level genome of Chaenocephalus aceratus.</title>
        <authorList>
            <person name="Park H."/>
        </authorList>
    </citation>
    <scope>NUCLEOTIDE SEQUENCE</scope>
    <source>
        <strain evidence="6">DE</strain>
        <tissue evidence="6">Muscle</tissue>
    </source>
</reference>
<keyword evidence="2" id="KW-0963">Cytoplasm</keyword>
<evidence type="ECO:0000313" key="7">
    <source>
        <dbReference type="Proteomes" id="UP001228049"/>
    </source>
</evidence>
<name>A0AAD9C2U5_DISEL</name>
<comment type="subcellular location">
    <subcellularLocation>
        <location evidence="1">Cytoplasm</location>
        <location evidence="1">Cytoskeleton</location>
        <location evidence="1">Microtubule organizing center</location>
        <location evidence="1">Centrosome</location>
    </subcellularLocation>
</comment>
<evidence type="ECO:0000259" key="5">
    <source>
        <dbReference type="Pfam" id="PF15309"/>
    </source>
</evidence>
<dbReference type="GO" id="GO:0005829">
    <property type="term" value="C:cytosol"/>
    <property type="evidence" value="ECO:0007669"/>
    <property type="project" value="TreeGrafter"/>
</dbReference>
<keyword evidence="7" id="KW-1185">Reference proteome</keyword>
<sequence>MFLVLIRNEHTGHVSHVHLTLSPKAKDVLSSHTDAVVKLPQKEFVPPDPPHLLPAVLMKGGKTSTSTQSFTPRSVVSRRTLPTVSPAVPVLLPYKPRGSEELFYIPQTEADVSSIEPSETTMESSHTGSDDAVPPRFSTDVLGRRDAGVERGVPIRHSEGIYSRRLKPGGVKMQELRHRAGAEPCEIQPDVVDVDSDTALHHLTTSSVPQRGGEGAQERRDSHLRPPAGPPAAPQSSSTLDQLWESFCDHWSPEESRPISEREASLLQRLERLSRLIHSTRGNNMSGLQEGEQGRSREDATGKERTKDVGVGSELRGGRKVEGEPPVLRQAWTQSLQVEETSVPAEEDSFTCSSSQSPHLCPADRDESEMLSSISGSGSMSTVDTARLVRAFGAHRVQNLKTSSGLRRLYSAIDKQKEGREPRRGGGREPPHITTLSETTGTDESTVAPDSASSTSTYTLPSPRGPSRTLAAKKAVRVVSRGIQTGDLEIVSNGTRRHTRDVGTTFPSPGEARTSSSSSLDRGGGGGRRSQGSQKQRKSKRSPPKSYPEGVSWFIAAEDLRSEGRKENRPEEEETRRPSSAWFEPHSKMHPWREPLRQRQIHEEGNRHHAEHDLEHRTKTISSGLARISLQEALEMRRPDFISQSRRRVKCLALQAEDRKRQEVFIRERDDVFSRTGARGRLLRPKGTALLRRAVPRKEMIQRSKQIYESLPEVQRRREEERRRAEYRSYRLNAQFFNKRITNHVLGRRTAWQ</sequence>
<dbReference type="GO" id="GO:0005814">
    <property type="term" value="C:centriole"/>
    <property type="evidence" value="ECO:0007669"/>
    <property type="project" value="TreeGrafter"/>
</dbReference>
<proteinExistence type="predicted"/>
<protein>
    <submittedName>
        <fullName evidence="6">Alstrom syndrome protein 1</fullName>
    </submittedName>
</protein>
<feature type="domain" description="ALMS motif" evidence="5">
    <location>
        <begin position="626"/>
        <end position="749"/>
    </location>
</feature>
<dbReference type="PANTHER" id="PTHR21553:SF36">
    <property type="entry name" value="ALMS1 CENTROSOME AND BASAL BODY-ASSOCIATED PROTEIN-RELATED"/>
    <property type="match status" value="1"/>
</dbReference>
<dbReference type="AlphaFoldDB" id="A0AAD9C2U5"/>
<evidence type="ECO:0000256" key="3">
    <source>
        <dbReference type="ARBA" id="ARBA00023212"/>
    </source>
</evidence>
<organism evidence="6 7">
    <name type="scientific">Dissostichus eleginoides</name>
    <name type="common">Patagonian toothfish</name>
    <name type="synonym">Dissostichus amissus</name>
    <dbReference type="NCBI Taxonomy" id="100907"/>
    <lineage>
        <taxon>Eukaryota</taxon>
        <taxon>Metazoa</taxon>
        <taxon>Chordata</taxon>
        <taxon>Craniata</taxon>
        <taxon>Vertebrata</taxon>
        <taxon>Euteleostomi</taxon>
        <taxon>Actinopterygii</taxon>
        <taxon>Neopterygii</taxon>
        <taxon>Teleostei</taxon>
        <taxon>Neoteleostei</taxon>
        <taxon>Acanthomorphata</taxon>
        <taxon>Eupercaria</taxon>
        <taxon>Perciformes</taxon>
        <taxon>Notothenioidei</taxon>
        <taxon>Nototheniidae</taxon>
        <taxon>Dissostichus</taxon>
    </lineage>
</organism>
<dbReference type="Pfam" id="PF15309">
    <property type="entry name" value="ALMS_motif"/>
    <property type="match status" value="1"/>
</dbReference>
<dbReference type="EMBL" id="JASDAP010000011">
    <property type="protein sequence ID" value="KAK1893876.1"/>
    <property type="molecule type" value="Genomic_DNA"/>
</dbReference>
<keyword evidence="3" id="KW-0206">Cytoskeleton</keyword>
<feature type="compositionally biased region" description="Polar residues" evidence="4">
    <location>
        <begin position="115"/>
        <end position="127"/>
    </location>
</feature>
<gene>
    <name evidence="6" type="ORF">KUDE01_019337</name>
</gene>
<dbReference type="GO" id="GO:0008017">
    <property type="term" value="F:microtubule binding"/>
    <property type="evidence" value="ECO:0007669"/>
    <property type="project" value="TreeGrafter"/>
</dbReference>
<feature type="compositionally biased region" description="Basic and acidic residues" evidence="4">
    <location>
        <begin position="414"/>
        <end position="431"/>
    </location>
</feature>
<feature type="compositionally biased region" description="Low complexity" evidence="4">
    <location>
        <begin position="370"/>
        <end position="381"/>
    </location>
</feature>
<feature type="region of interest" description="Disordered" evidence="4">
    <location>
        <begin position="278"/>
        <end position="326"/>
    </location>
</feature>
<comment type="caution">
    <text evidence="6">The sequence shown here is derived from an EMBL/GenBank/DDBJ whole genome shotgun (WGS) entry which is preliminary data.</text>
</comment>
<dbReference type="GO" id="GO:0005813">
    <property type="term" value="C:centrosome"/>
    <property type="evidence" value="ECO:0007669"/>
    <property type="project" value="UniProtKB-SubCell"/>
</dbReference>
<dbReference type="PANTHER" id="PTHR21553">
    <property type="entry name" value="ALMS1-RELATED"/>
    <property type="match status" value="1"/>
</dbReference>
<feature type="compositionally biased region" description="Basic and acidic residues" evidence="4">
    <location>
        <begin position="558"/>
        <end position="577"/>
    </location>
</feature>
<feature type="compositionally biased region" description="Basic and acidic residues" evidence="4">
    <location>
        <begin position="292"/>
        <end position="308"/>
    </location>
</feature>
<feature type="compositionally biased region" description="Polar residues" evidence="4">
    <location>
        <begin position="451"/>
        <end position="460"/>
    </location>
</feature>
<feature type="region of interest" description="Disordered" evidence="4">
    <location>
        <begin position="338"/>
        <end position="381"/>
    </location>
</feature>
<feature type="region of interest" description="Disordered" evidence="4">
    <location>
        <begin position="203"/>
        <end position="238"/>
    </location>
</feature>
<evidence type="ECO:0000256" key="2">
    <source>
        <dbReference type="ARBA" id="ARBA00022490"/>
    </source>
</evidence>